<dbReference type="GeneID" id="11469766"/>
<evidence type="ECO:0000313" key="2">
    <source>
        <dbReference type="Proteomes" id="UP000006790"/>
    </source>
</evidence>
<dbReference type="RefSeq" id="XP_003648032.1">
    <property type="nucleotide sequence ID" value="XM_003647984.1"/>
</dbReference>
<evidence type="ECO:0008006" key="3">
    <source>
        <dbReference type="Google" id="ProtNLM"/>
    </source>
</evidence>
<dbReference type="EMBL" id="CP002503">
    <property type="protein sequence ID" value="AET41215.1"/>
    <property type="molecule type" value="Genomic_DNA"/>
</dbReference>
<gene>
    <name evidence="1" type="ordered locus">Ecym_7389</name>
</gene>
<dbReference type="eggNOG" id="ENOG502QQMN">
    <property type="taxonomic scope" value="Eukaryota"/>
</dbReference>
<dbReference type="STRING" id="931890.G8JWK0"/>
<keyword evidence="2" id="KW-1185">Reference proteome</keyword>
<name>G8JWK0_ERECY</name>
<organism evidence="1 2">
    <name type="scientific">Eremothecium cymbalariae (strain CBS 270.75 / DBVPG 7215 / KCTC 17166 / NRRL Y-17582)</name>
    <name type="common">Yeast</name>
    <dbReference type="NCBI Taxonomy" id="931890"/>
    <lineage>
        <taxon>Eukaryota</taxon>
        <taxon>Fungi</taxon>
        <taxon>Dikarya</taxon>
        <taxon>Ascomycota</taxon>
        <taxon>Saccharomycotina</taxon>
        <taxon>Saccharomycetes</taxon>
        <taxon>Saccharomycetales</taxon>
        <taxon>Saccharomycetaceae</taxon>
        <taxon>Eremothecium</taxon>
    </lineage>
</organism>
<protein>
    <recommendedName>
        <fullName evidence="3">Maintenance of telomere capping protein 2</fullName>
    </recommendedName>
</protein>
<dbReference type="OMA" id="WFACAEP"/>
<evidence type="ECO:0000313" key="1">
    <source>
        <dbReference type="EMBL" id="AET41215.1"/>
    </source>
</evidence>
<dbReference type="HOGENOM" id="CLU_060779_0_0_1"/>
<sequence>MELPAFESGLSASFTVKRNFVCFTDSYNTVVGMIRPCFQDALHVLDNYDQVGCVDSSALSKYSECEVIVLPHMDKLPPLKQNRLAKWLLHLKREYPNIICVATLKPVLEDAAAAGGSRFPLSGYLKSKFWFATAEPTKAVSKETLLLTSPQDCHRITIHSSIRRYVLDIVVFLRMHRLANQSLSGGASTKSLDDILQLTQWLVATGSGSASSKPRTFANPDVVQQACLWYFPMHMELIKDPQNDTSVMYGSEPRFVEELIVGLREFTRRAGTGNPLVMETLVVKDVLNKVVPAL</sequence>
<dbReference type="FunCoup" id="G8JWK0">
    <property type="interactions" value="108"/>
</dbReference>
<dbReference type="OrthoDB" id="5582146at2759"/>
<dbReference type="InParanoid" id="G8JWK0"/>
<dbReference type="AlphaFoldDB" id="G8JWK0"/>
<proteinExistence type="predicted"/>
<dbReference type="KEGG" id="erc:Ecym_7389"/>
<reference evidence="2" key="1">
    <citation type="journal article" date="2012" name="G3 (Bethesda)">
        <title>Pichia sorbitophila, an interspecies yeast hybrid reveals early steps of genome resolution following polyploidization.</title>
        <authorList>
            <person name="Leh Louis V."/>
            <person name="Despons L."/>
            <person name="Friedrich A."/>
            <person name="Martin T."/>
            <person name="Durrens P."/>
            <person name="Casaregola S."/>
            <person name="Neuveglise C."/>
            <person name="Fairhead C."/>
            <person name="Marck C."/>
            <person name="Cruz J.A."/>
            <person name="Straub M.L."/>
            <person name="Kugler V."/>
            <person name="Sacerdot C."/>
            <person name="Uzunov Z."/>
            <person name="Thierry A."/>
            <person name="Weiss S."/>
            <person name="Bleykasten C."/>
            <person name="De Montigny J."/>
            <person name="Jacques N."/>
            <person name="Jung P."/>
            <person name="Lemaire M."/>
            <person name="Mallet S."/>
            <person name="Morel G."/>
            <person name="Richard G.F."/>
            <person name="Sarkar A."/>
            <person name="Savel G."/>
            <person name="Schacherer J."/>
            <person name="Seret M.L."/>
            <person name="Talla E."/>
            <person name="Samson G."/>
            <person name="Jubin C."/>
            <person name="Poulain J."/>
            <person name="Vacherie B."/>
            <person name="Barbe V."/>
            <person name="Pelletier E."/>
            <person name="Sherman D.J."/>
            <person name="Westhof E."/>
            <person name="Weissenbach J."/>
            <person name="Baret P.V."/>
            <person name="Wincker P."/>
            <person name="Gaillardin C."/>
            <person name="Dujon B."/>
            <person name="Souciet J.L."/>
        </authorList>
    </citation>
    <scope>NUCLEOTIDE SEQUENCE [LARGE SCALE GENOMIC DNA]</scope>
    <source>
        <strain evidence="2">CBS 270.75 / DBVPG 7215 / KCTC 17166 / NRRL Y-17582</strain>
    </source>
</reference>
<dbReference type="Proteomes" id="UP000006790">
    <property type="component" value="Chromosome 7"/>
</dbReference>
<accession>G8JWK0</accession>